<evidence type="ECO:0000313" key="1">
    <source>
        <dbReference type="EMBL" id="KIF51962.1"/>
    </source>
</evidence>
<dbReference type="RefSeq" id="WP_020196280.1">
    <property type="nucleotide sequence ID" value="NZ_BAOH01000051.1"/>
</dbReference>
<comment type="caution">
    <text evidence="1">The sequence shown here is derived from an EMBL/GenBank/DDBJ whole genome shotgun (WGS) entry which is preliminary data.</text>
</comment>
<dbReference type="Pfam" id="PF05947">
    <property type="entry name" value="T6SS_TssF"/>
    <property type="match status" value="1"/>
</dbReference>
<dbReference type="AlphaFoldDB" id="A0A0C1W6D4"/>
<protein>
    <submittedName>
        <fullName evidence="1">Type VI secretion system protein ImpG</fullName>
    </submittedName>
</protein>
<sequence>MSDEFLKYYNRELAYLRHKGQEFGEQYPKIASRLGISEEQVDDPHVERLLEGCAFMTARIRQSLDNSYPQFTESLMGQLHPDFHAPIPSMSIIKMKCNESTSAPFDVSKGEKVMVGAPGYKECEFRTCYETRMYPFDISAGTFENAPIQPIGSPWERSSKSVLKVKINANDGESALSEIGVETLRFYLNGQAQLTQRLYQLLFQSLIGISVSVNGCEQASYTPRHCQAVGFTDSQQVVPYSKRSFSSSRMLVEYLHFPEKFMFFDVVDLNLEKLGINEELELNFYFDCNDDWLPKQVDKDSVLLGCVPIINLFKTTMEPKRLEPAEYEYQLSPQYQEAESNEVVSISNVTLRNWNKTYENLPSYFAGEHTHYMNKSEIFWVMRREDKNWAGGFDEPGRESYISFVDKKHRLFAPESRENWLMYVQAECCNRNLPQKLPFGGGLPEVSLPSVNDNFAELRCLVSLSETVRPEMDESTRWQLTKLLTLTHFTDEDGLSTLKQLLNLYAFTGTAETKSLIDALVNFEYQQTTGRVNEKGKVGFAHGLKLILTVSDQMISKEQVFLLGCVLSVYFSQFAEVNIFTQLEVKLKSTGQLFHRWPALIGNKALL</sequence>
<name>A0A0C1W6D4_9VIBR</name>
<dbReference type="InterPro" id="IPR010272">
    <property type="entry name" value="T6SS_TssF"/>
</dbReference>
<dbReference type="Proteomes" id="UP000031586">
    <property type="component" value="Unassembled WGS sequence"/>
</dbReference>
<dbReference type="PATRIC" id="fig|1229493.5.peg.2675"/>
<dbReference type="NCBIfam" id="TIGR03359">
    <property type="entry name" value="VI_chp_6"/>
    <property type="match status" value="1"/>
</dbReference>
<gene>
    <name evidence="1" type="ORF">H735_17590</name>
</gene>
<dbReference type="PANTHER" id="PTHR35370:SF1">
    <property type="entry name" value="TYPE VI SECRETION SYSTEM COMPONENT TSSF1"/>
    <property type="match status" value="1"/>
</dbReference>
<dbReference type="PANTHER" id="PTHR35370">
    <property type="entry name" value="CYTOPLASMIC PROTEIN-RELATED-RELATED"/>
    <property type="match status" value="1"/>
</dbReference>
<proteinExistence type="predicted"/>
<dbReference type="EMBL" id="JPRD01000028">
    <property type="protein sequence ID" value="KIF51962.1"/>
    <property type="molecule type" value="Genomic_DNA"/>
</dbReference>
<organism evidence="1 2">
    <name type="scientific">Vibrio owensii CAIM 1854 = LMG 25443</name>
    <dbReference type="NCBI Taxonomy" id="1229493"/>
    <lineage>
        <taxon>Bacteria</taxon>
        <taxon>Pseudomonadati</taxon>
        <taxon>Pseudomonadota</taxon>
        <taxon>Gammaproteobacteria</taxon>
        <taxon>Vibrionales</taxon>
        <taxon>Vibrionaceae</taxon>
        <taxon>Vibrio</taxon>
    </lineage>
</organism>
<dbReference type="PIRSF" id="PIRSF028304">
    <property type="entry name" value="UCP028304"/>
    <property type="match status" value="1"/>
</dbReference>
<reference evidence="1 2" key="1">
    <citation type="submission" date="2014-07" db="EMBL/GenBank/DDBJ databases">
        <title>Unique and conserved regions in Vibrio harveyi and related species in comparison with the shrimp pathogen Vibrio harveyi CAIM 1792.</title>
        <authorList>
            <person name="Espinoza-Valles I."/>
            <person name="Vora G."/>
            <person name="Leekitcharoenphon P."/>
            <person name="Ussery D."/>
            <person name="Hoj L."/>
            <person name="Gomez-Gil B."/>
        </authorList>
    </citation>
    <scope>NUCLEOTIDE SEQUENCE [LARGE SCALE GENOMIC DNA]</scope>
    <source>
        <strain evidence="2">CAIM 1854 / LMG 25443</strain>
    </source>
</reference>
<evidence type="ECO:0000313" key="2">
    <source>
        <dbReference type="Proteomes" id="UP000031586"/>
    </source>
</evidence>
<accession>A0A0C1W6D4</accession>